<organism evidence="3 4">
    <name type="scientific">Skeletonema marinoi</name>
    <dbReference type="NCBI Taxonomy" id="267567"/>
    <lineage>
        <taxon>Eukaryota</taxon>
        <taxon>Sar</taxon>
        <taxon>Stramenopiles</taxon>
        <taxon>Ochrophyta</taxon>
        <taxon>Bacillariophyta</taxon>
        <taxon>Coscinodiscophyceae</taxon>
        <taxon>Thalassiosirophycidae</taxon>
        <taxon>Thalassiosirales</taxon>
        <taxon>Skeletonemataceae</taxon>
        <taxon>Skeletonema</taxon>
        <taxon>Skeletonema marinoi-dohrnii complex</taxon>
    </lineage>
</organism>
<sequence>MLTASIISRRTRHLLIQKNASLYRQFSSGNDAVKGSGLRRIRSNTTPTSQKRSATQQHQKQTADPGKYTNADPHAIANEMVFSATTIEGRTSGTEAIAKITNEAKLSNYAMASGLLAFVSYIFYYSLSSVGGEENAKQFFLGDGGEGKDGEAKVNPGFEEFLKEANEGRSEEERKLEDERVARGEARELAELEHTTAARLKAEGVEDEIVASADEDEEREMARAAGFEDSGKEVQKRPLWKKVVFFWRRE</sequence>
<keyword evidence="4" id="KW-1185">Reference proteome</keyword>
<dbReference type="EMBL" id="JATAAI010000006">
    <property type="protein sequence ID" value="KAK1744733.1"/>
    <property type="molecule type" value="Genomic_DNA"/>
</dbReference>
<keyword evidence="2" id="KW-0472">Membrane</keyword>
<comment type="caution">
    <text evidence="3">The sequence shown here is derived from an EMBL/GenBank/DDBJ whole genome shotgun (WGS) entry which is preliminary data.</text>
</comment>
<evidence type="ECO:0000313" key="3">
    <source>
        <dbReference type="EMBL" id="KAK1744733.1"/>
    </source>
</evidence>
<keyword evidence="2" id="KW-1133">Transmembrane helix</keyword>
<feature type="compositionally biased region" description="Polar residues" evidence="1">
    <location>
        <begin position="43"/>
        <end position="62"/>
    </location>
</feature>
<protein>
    <submittedName>
        <fullName evidence="3">Uncharacterized protein</fullName>
    </submittedName>
</protein>
<reference evidence="3" key="1">
    <citation type="submission" date="2023-06" db="EMBL/GenBank/DDBJ databases">
        <title>Survivors Of The Sea: Transcriptome response of Skeletonema marinoi to long-term dormancy.</title>
        <authorList>
            <person name="Pinder M.I.M."/>
            <person name="Kourtchenko O."/>
            <person name="Robertson E.K."/>
            <person name="Larsson T."/>
            <person name="Maumus F."/>
            <person name="Osuna-Cruz C.M."/>
            <person name="Vancaester E."/>
            <person name="Stenow R."/>
            <person name="Vandepoele K."/>
            <person name="Ploug H."/>
            <person name="Bruchert V."/>
            <person name="Godhe A."/>
            <person name="Topel M."/>
        </authorList>
    </citation>
    <scope>NUCLEOTIDE SEQUENCE</scope>
    <source>
        <strain evidence="3">R05AC</strain>
    </source>
</reference>
<keyword evidence="2" id="KW-0812">Transmembrane</keyword>
<dbReference type="Proteomes" id="UP001224775">
    <property type="component" value="Unassembled WGS sequence"/>
</dbReference>
<proteinExistence type="predicted"/>
<evidence type="ECO:0000313" key="4">
    <source>
        <dbReference type="Proteomes" id="UP001224775"/>
    </source>
</evidence>
<evidence type="ECO:0000256" key="1">
    <source>
        <dbReference type="SAM" id="MobiDB-lite"/>
    </source>
</evidence>
<accession>A0AAD9DGG4</accession>
<gene>
    <name evidence="3" type="ORF">QTG54_004024</name>
</gene>
<evidence type="ECO:0000256" key="2">
    <source>
        <dbReference type="SAM" id="Phobius"/>
    </source>
</evidence>
<dbReference type="AlphaFoldDB" id="A0AAD9DGG4"/>
<feature type="region of interest" description="Disordered" evidence="1">
    <location>
        <begin position="33"/>
        <end position="71"/>
    </location>
</feature>
<feature type="transmembrane region" description="Helical" evidence="2">
    <location>
        <begin position="109"/>
        <end position="127"/>
    </location>
</feature>
<name>A0AAD9DGG4_9STRA</name>